<dbReference type="EnsemblPlants" id="ONIVA12G02190.5">
    <property type="protein sequence ID" value="ONIVA12G02190.5"/>
    <property type="gene ID" value="ONIVA12G02190"/>
</dbReference>
<dbReference type="Proteomes" id="UP000006591">
    <property type="component" value="Chromosome 12"/>
</dbReference>
<evidence type="ECO:0000313" key="1">
    <source>
        <dbReference type="EnsemblPlants" id="ONIVA12G02190.5"/>
    </source>
</evidence>
<dbReference type="Gramene" id="ONIVA12G02190.5">
    <property type="protein sequence ID" value="ONIVA12G02190.5"/>
    <property type="gene ID" value="ONIVA12G02190"/>
</dbReference>
<proteinExistence type="predicted"/>
<sequence>MKITILLEMKLTILLTNKSALSLKVWMSLHITIRSNPVLLNLSTSPSHHLTLLKIGHNRLCYLDLYLIKVNVSSDVTGNDTVQVRMVTAGYQEELSGYQFGEQQMAYPEQYMQQSRPIYIPGTKA</sequence>
<dbReference type="HOGENOM" id="CLU_1996279_0_0_1"/>
<accession>A0A0E0J6J8</accession>
<keyword evidence="2" id="KW-1185">Reference proteome</keyword>
<protein>
    <submittedName>
        <fullName evidence="1">Uncharacterized protein</fullName>
    </submittedName>
</protein>
<name>A0A0E0J6J8_ORYNI</name>
<evidence type="ECO:0000313" key="2">
    <source>
        <dbReference type="Proteomes" id="UP000006591"/>
    </source>
</evidence>
<reference evidence="1" key="2">
    <citation type="submission" date="2018-04" db="EMBL/GenBank/DDBJ databases">
        <title>OnivRS2 (Oryza nivara Reference Sequence Version 2).</title>
        <authorList>
            <person name="Zhang J."/>
            <person name="Kudrna D."/>
            <person name="Lee S."/>
            <person name="Talag J."/>
            <person name="Rajasekar S."/>
            <person name="Welchert J."/>
            <person name="Hsing Y.-I."/>
            <person name="Wing R.A."/>
        </authorList>
    </citation>
    <scope>NUCLEOTIDE SEQUENCE [LARGE SCALE GENOMIC DNA]</scope>
    <source>
        <strain evidence="1">SL10</strain>
    </source>
</reference>
<reference evidence="1" key="1">
    <citation type="submission" date="2015-04" db="UniProtKB">
        <authorList>
            <consortium name="EnsemblPlants"/>
        </authorList>
    </citation>
    <scope>IDENTIFICATION</scope>
    <source>
        <strain evidence="1">SL10</strain>
    </source>
</reference>
<dbReference type="OMA" id="KVWMSLH"/>
<organism evidence="1">
    <name type="scientific">Oryza nivara</name>
    <name type="common">Indian wild rice</name>
    <name type="synonym">Oryza sativa f. spontanea</name>
    <dbReference type="NCBI Taxonomy" id="4536"/>
    <lineage>
        <taxon>Eukaryota</taxon>
        <taxon>Viridiplantae</taxon>
        <taxon>Streptophyta</taxon>
        <taxon>Embryophyta</taxon>
        <taxon>Tracheophyta</taxon>
        <taxon>Spermatophyta</taxon>
        <taxon>Magnoliopsida</taxon>
        <taxon>Liliopsida</taxon>
        <taxon>Poales</taxon>
        <taxon>Poaceae</taxon>
        <taxon>BOP clade</taxon>
        <taxon>Oryzoideae</taxon>
        <taxon>Oryzeae</taxon>
        <taxon>Oryzinae</taxon>
        <taxon>Oryza</taxon>
    </lineage>
</organism>
<dbReference type="AlphaFoldDB" id="A0A0E0J6J8"/>